<comment type="subcellular location">
    <subcellularLocation>
        <location evidence="1">Cell membrane</location>
        <topology evidence="1">Single-pass membrane protein</topology>
    </subcellularLocation>
</comment>
<dbReference type="AlphaFoldDB" id="W4VKR6"/>
<feature type="compositionally biased region" description="Polar residues" evidence="6">
    <location>
        <begin position="267"/>
        <end position="279"/>
    </location>
</feature>
<dbReference type="OrthoDB" id="9800626at2"/>
<protein>
    <recommendedName>
        <fullName evidence="8">RsgI N-terminal anti-sigma domain-containing protein</fullName>
    </recommendedName>
</protein>
<evidence type="ECO:0000259" key="8">
    <source>
        <dbReference type="PROSITE" id="PS51849"/>
    </source>
</evidence>
<evidence type="ECO:0000256" key="3">
    <source>
        <dbReference type="ARBA" id="ARBA00022692"/>
    </source>
</evidence>
<evidence type="ECO:0000313" key="10">
    <source>
        <dbReference type="Proteomes" id="UP000019102"/>
    </source>
</evidence>
<organism evidence="9 10">
    <name type="scientific">Gracilibacillus boraciitolerans JCM 21714</name>
    <dbReference type="NCBI Taxonomy" id="1298598"/>
    <lineage>
        <taxon>Bacteria</taxon>
        <taxon>Bacillati</taxon>
        <taxon>Bacillota</taxon>
        <taxon>Bacilli</taxon>
        <taxon>Bacillales</taxon>
        <taxon>Bacillaceae</taxon>
        <taxon>Gracilibacillus</taxon>
    </lineage>
</organism>
<dbReference type="Pfam" id="PF12791">
    <property type="entry name" value="RsgI_N"/>
    <property type="match status" value="1"/>
</dbReference>
<accession>W4VKR6</accession>
<dbReference type="eggNOG" id="ENOG50325HA">
    <property type="taxonomic scope" value="Bacteria"/>
</dbReference>
<dbReference type="STRING" id="1298598.JCM21714_2447"/>
<evidence type="ECO:0000313" key="9">
    <source>
        <dbReference type="EMBL" id="GAE93369.1"/>
    </source>
</evidence>
<keyword evidence="4 7" id="KW-1133">Transmembrane helix</keyword>
<evidence type="ECO:0000256" key="4">
    <source>
        <dbReference type="ARBA" id="ARBA00022989"/>
    </source>
</evidence>
<evidence type="ECO:0000256" key="1">
    <source>
        <dbReference type="ARBA" id="ARBA00004162"/>
    </source>
</evidence>
<evidence type="ECO:0000256" key="5">
    <source>
        <dbReference type="ARBA" id="ARBA00023136"/>
    </source>
</evidence>
<evidence type="ECO:0000256" key="7">
    <source>
        <dbReference type="SAM" id="Phobius"/>
    </source>
</evidence>
<keyword evidence="10" id="KW-1185">Reference proteome</keyword>
<dbReference type="RefSeq" id="WP_035723614.1">
    <property type="nucleotide sequence ID" value="NZ_BAVS01000012.1"/>
</dbReference>
<keyword evidence="3 7" id="KW-0812">Transmembrane</keyword>
<dbReference type="Proteomes" id="UP000019102">
    <property type="component" value="Unassembled WGS sequence"/>
</dbReference>
<dbReference type="InterPro" id="IPR024449">
    <property type="entry name" value="Anti-sigma_RsgI_N"/>
</dbReference>
<keyword evidence="5 7" id="KW-0472">Membrane</keyword>
<evidence type="ECO:0000256" key="2">
    <source>
        <dbReference type="ARBA" id="ARBA00022475"/>
    </source>
</evidence>
<gene>
    <name evidence="9" type="ORF">JCM21714_2447</name>
</gene>
<reference evidence="9 10" key="1">
    <citation type="journal article" date="2014" name="Genome Announc.">
        <title>Draft Genome Sequence of the Boron-Tolerant and Moderately Halotolerant Bacterium Gracilibacillus boraciitolerans JCM 21714T.</title>
        <authorList>
            <person name="Ahmed I."/>
            <person name="Oshima K."/>
            <person name="Suda W."/>
            <person name="Kitamura K."/>
            <person name="Iida T."/>
            <person name="Ohmori Y."/>
            <person name="Fujiwara T."/>
            <person name="Hattori M."/>
            <person name="Ohkuma M."/>
        </authorList>
    </citation>
    <scope>NUCLEOTIDE SEQUENCE [LARGE SCALE GENOMIC DNA]</scope>
    <source>
        <strain evidence="9 10">JCM 21714</strain>
    </source>
</reference>
<feature type="domain" description="RsgI N-terminal anti-sigma" evidence="8">
    <location>
        <begin position="2"/>
        <end position="49"/>
    </location>
</feature>
<dbReference type="Pfam" id="PF23750">
    <property type="entry name" value="RsgI_M"/>
    <property type="match status" value="1"/>
</dbReference>
<sequence>MKKGMIVEHKKRYSIVMDKNGVFHKVRPIKEKQVGMEALYQPKGRVKGSNLSVIRDVKWKIASMVVICLLFISPIYIWLTEEEAYAVINIDINPSLNIMIDDNYRVLDVKAINEDAETLLKNIELKNQTITSFTDEIIERTRMEFGTARDRPVLFAVSYFYDHHEEDLFEAKLNQHYQQKGYPVAIYEVPEELRIQAEKDQISMNRLTAESIDHSKKAEVTKQLSSEKKKSTSSLDEEEIELIQNYYNKNEEEETSINQMEQKESANNEGKNVTRTQENALVIPQSGKSNR</sequence>
<feature type="transmembrane region" description="Helical" evidence="7">
    <location>
        <begin position="61"/>
        <end position="79"/>
    </location>
</feature>
<dbReference type="EMBL" id="BAVS01000012">
    <property type="protein sequence ID" value="GAE93369.1"/>
    <property type="molecule type" value="Genomic_DNA"/>
</dbReference>
<evidence type="ECO:0000256" key="6">
    <source>
        <dbReference type="SAM" id="MobiDB-lite"/>
    </source>
</evidence>
<proteinExistence type="predicted"/>
<feature type="compositionally biased region" description="Basic and acidic residues" evidence="6">
    <location>
        <begin position="217"/>
        <end position="230"/>
    </location>
</feature>
<dbReference type="PROSITE" id="PS51849">
    <property type="entry name" value="RSGI_N"/>
    <property type="match status" value="1"/>
</dbReference>
<name>W4VKR6_9BACI</name>
<dbReference type="GO" id="GO:0005886">
    <property type="term" value="C:plasma membrane"/>
    <property type="evidence" value="ECO:0007669"/>
    <property type="project" value="UniProtKB-SubCell"/>
</dbReference>
<dbReference type="InterPro" id="IPR055431">
    <property type="entry name" value="RsgI_M"/>
</dbReference>
<feature type="region of interest" description="Disordered" evidence="6">
    <location>
        <begin position="217"/>
        <end position="291"/>
    </location>
</feature>
<comment type="caution">
    <text evidence="9">The sequence shown here is derived from an EMBL/GenBank/DDBJ whole genome shotgun (WGS) entry which is preliminary data.</text>
</comment>
<keyword evidence="2" id="KW-1003">Cell membrane</keyword>